<reference evidence="1 2" key="1">
    <citation type="submission" date="2020-02" db="EMBL/GenBank/DDBJ databases">
        <authorList>
            <person name="Hogendoorn C."/>
        </authorList>
    </citation>
    <scope>NUCLEOTIDE SEQUENCE [LARGE SCALE GENOMIC DNA]</scope>
    <source>
        <strain evidence="1">METHB21</strain>
    </source>
</reference>
<proteinExistence type="predicted"/>
<dbReference type="EMBL" id="CADCXN010000047">
    <property type="protein sequence ID" value="CAA9890203.1"/>
    <property type="molecule type" value="Genomic_DNA"/>
</dbReference>
<dbReference type="AlphaFoldDB" id="A0A8S0XI07"/>
<evidence type="ECO:0000313" key="1">
    <source>
        <dbReference type="EMBL" id="CAA9890203.1"/>
    </source>
</evidence>
<sequence>MVLKKNFYSFHNLLSRLKIKPKATKKAEQTEQTETFTPAVRVKTQSKPTIIKPQQQIPLAGPLTAKHAQQPPAAHIEQNTEKDWQNREITIFNQGDTVILEFGNNRR</sequence>
<gene>
    <name evidence="1" type="ORF">METHB2_20034</name>
</gene>
<protein>
    <submittedName>
        <fullName evidence="1">Uncharacterized protein</fullName>
    </submittedName>
</protein>
<comment type="caution">
    <text evidence="1">The sequence shown here is derived from an EMBL/GenBank/DDBJ whole genome shotgun (WGS) entry which is preliminary data.</text>
</comment>
<name>A0A8S0XI07_9GAMM</name>
<keyword evidence="2" id="KW-1185">Reference proteome</keyword>
<dbReference type="Proteomes" id="UP000494216">
    <property type="component" value="Unassembled WGS sequence"/>
</dbReference>
<evidence type="ECO:0000313" key="2">
    <source>
        <dbReference type="Proteomes" id="UP000494216"/>
    </source>
</evidence>
<accession>A0A8S0XI07</accession>
<organism evidence="1 2">
    <name type="scientific">Candidatus Methylobacter favarea</name>
    <dbReference type="NCBI Taxonomy" id="2707345"/>
    <lineage>
        <taxon>Bacteria</taxon>
        <taxon>Pseudomonadati</taxon>
        <taxon>Pseudomonadota</taxon>
        <taxon>Gammaproteobacteria</taxon>
        <taxon>Methylococcales</taxon>
        <taxon>Methylococcaceae</taxon>
        <taxon>Methylobacter</taxon>
    </lineage>
</organism>